<feature type="transmembrane region" description="Helical" evidence="1">
    <location>
        <begin position="74"/>
        <end position="92"/>
    </location>
</feature>
<keyword evidence="1" id="KW-0472">Membrane</keyword>
<keyword evidence="1" id="KW-0812">Transmembrane</keyword>
<protein>
    <submittedName>
        <fullName evidence="2">Uncharacterized protein</fullName>
    </submittedName>
</protein>
<organism evidence="2 3">
    <name type="scientific">Pseudomonas turukhanskensis</name>
    <dbReference type="NCBI Taxonomy" id="1806536"/>
    <lineage>
        <taxon>Bacteria</taxon>
        <taxon>Pseudomonadati</taxon>
        <taxon>Pseudomonadota</taxon>
        <taxon>Gammaproteobacteria</taxon>
        <taxon>Pseudomonadales</taxon>
        <taxon>Pseudomonadaceae</taxon>
        <taxon>Pseudomonas</taxon>
    </lineage>
</organism>
<accession>A0A9W6K2K2</accession>
<proteinExistence type="predicted"/>
<evidence type="ECO:0000313" key="2">
    <source>
        <dbReference type="EMBL" id="GLK88306.1"/>
    </source>
</evidence>
<dbReference type="AlphaFoldDB" id="A0A9W6K2K2"/>
<keyword evidence="3" id="KW-1185">Reference proteome</keyword>
<reference evidence="2" key="1">
    <citation type="journal article" date="2014" name="Int. J. Syst. Evol. Microbiol.">
        <title>Complete genome sequence of Corynebacterium casei LMG S-19264T (=DSM 44701T), isolated from a smear-ripened cheese.</title>
        <authorList>
            <consortium name="US DOE Joint Genome Institute (JGI-PGF)"/>
            <person name="Walter F."/>
            <person name="Albersmeier A."/>
            <person name="Kalinowski J."/>
            <person name="Ruckert C."/>
        </authorList>
    </citation>
    <scope>NUCLEOTIDE SEQUENCE</scope>
    <source>
        <strain evidence="2">VKM B-2935</strain>
    </source>
</reference>
<dbReference type="RefSeq" id="WP_271194534.1">
    <property type="nucleotide sequence ID" value="NZ_BSFN01000003.1"/>
</dbReference>
<reference evidence="2" key="2">
    <citation type="submission" date="2023-01" db="EMBL/GenBank/DDBJ databases">
        <authorList>
            <person name="Sun Q."/>
            <person name="Evtushenko L."/>
        </authorList>
    </citation>
    <scope>NUCLEOTIDE SEQUENCE</scope>
    <source>
        <strain evidence="2">VKM B-2935</strain>
    </source>
</reference>
<gene>
    <name evidence="2" type="ORF">GCM10017655_13680</name>
</gene>
<keyword evidence="1" id="KW-1133">Transmembrane helix</keyword>
<dbReference type="Proteomes" id="UP001143328">
    <property type="component" value="Unassembled WGS sequence"/>
</dbReference>
<dbReference type="EMBL" id="BSFN01000003">
    <property type="protein sequence ID" value="GLK88306.1"/>
    <property type="molecule type" value="Genomic_DNA"/>
</dbReference>
<evidence type="ECO:0000313" key="3">
    <source>
        <dbReference type="Proteomes" id="UP001143328"/>
    </source>
</evidence>
<name>A0A9W6K2K2_9PSED</name>
<comment type="caution">
    <text evidence="2">The sequence shown here is derived from an EMBL/GenBank/DDBJ whole genome shotgun (WGS) entry which is preliminary data.</text>
</comment>
<evidence type="ECO:0000256" key="1">
    <source>
        <dbReference type="SAM" id="Phobius"/>
    </source>
</evidence>
<sequence length="105" mass="11666">MPDQPDHGRNVYERVGALEQDMAVHRHRLAKIDQDHGSSPHRLTKLEQQFEFQTKQLQAIGETQALMVGKVDKLGRSIAYGLGAAAVILALFDKAWPFLVKGFGA</sequence>